<dbReference type="SUPFAM" id="SSF56935">
    <property type="entry name" value="Porins"/>
    <property type="match status" value="1"/>
</dbReference>
<evidence type="ECO:0000313" key="13">
    <source>
        <dbReference type="EMBL" id="UPZ17934.1"/>
    </source>
</evidence>
<feature type="signal peptide" evidence="10">
    <location>
        <begin position="1"/>
        <end position="26"/>
    </location>
</feature>
<feature type="domain" description="TonB-dependent receptor plug" evidence="12">
    <location>
        <begin position="130"/>
        <end position="254"/>
    </location>
</feature>
<evidence type="ECO:0000256" key="4">
    <source>
        <dbReference type="ARBA" id="ARBA00022692"/>
    </source>
</evidence>
<evidence type="ECO:0000256" key="5">
    <source>
        <dbReference type="ARBA" id="ARBA00023077"/>
    </source>
</evidence>
<evidence type="ECO:0000256" key="7">
    <source>
        <dbReference type="ARBA" id="ARBA00023237"/>
    </source>
</evidence>
<dbReference type="InterPro" id="IPR000531">
    <property type="entry name" value="Beta-barrel_TonB"/>
</dbReference>
<dbReference type="EMBL" id="CP096829">
    <property type="protein sequence ID" value="UPZ17934.1"/>
    <property type="molecule type" value="Genomic_DNA"/>
</dbReference>
<dbReference type="Gene3D" id="2.60.40.1120">
    <property type="entry name" value="Carboxypeptidase-like, regulatory domain"/>
    <property type="match status" value="1"/>
</dbReference>
<dbReference type="InterPro" id="IPR039426">
    <property type="entry name" value="TonB-dep_rcpt-like"/>
</dbReference>
<dbReference type="InterPro" id="IPR036942">
    <property type="entry name" value="Beta-barrel_TonB_sf"/>
</dbReference>
<dbReference type="NCBIfam" id="TIGR04057">
    <property type="entry name" value="SusC_RagA_signa"/>
    <property type="match status" value="1"/>
</dbReference>
<dbReference type="Pfam" id="PF00593">
    <property type="entry name" value="TonB_dep_Rec_b-barrel"/>
    <property type="match status" value="1"/>
</dbReference>
<dbReference type="SUPFAM" id="SSF49464">
    <property type="entry name" value="Carboxypeptidase regulatory domain-like"/>
    <property type="match status" value="1"/>
</dbReference>
<name>A0ABY4LXX8_9FLAO</name>
<accession>A0ABY4LXX8</accession>
<feature type="domain" description="TonB-dependent receptor-like beta-barrel" evidence="11">
    <location>
        <begin position="395"/>
        <end position="967"/>
    </location>
</feature>
<evidence type="ECO:0000256" key="10">
    <source>
        <dbReference type="SAM" id="SignalP"/>
    </source>
</evidence>
<evidence type="ECO:0000256" key="3">
    <source>
        <dbReference type="ARBA" id="ARBA00022452"/>
    </source>
</evidence>
<sequence length="1000" mass="109652">MKIISLNRASFAFILGLSLHFTEVQADTLGNSLFLVRFQSFVTGTVSDTHGPLPGVTVKVKGTSIITTTDFDGRYSIQASKGDILIFSFIGFSNVEKKIENSVLDIVLSEDATNLKEVVINAGYYSVKDKERTGSIARITSKDLETQPVVNVLAAMQGRMAGVDIIQDSGSPTSGFRVKIRGQNSLRATGNDPLYVIDGVPYSTETIGSNNTSTALAAPASPLTNINPSDIESIEVLKDADATAIYGSRGANGVVLVTTRRAKAGKTSVSFSASTGIGKVTRFVDLMDTASYLEMRREAFANDGIAQYPNNAYDINGRWDQNRHTDWQKELLGGTSQIRNYTGSVSGGSELTQFLLSGSLHDETTVQPGDFSYTKAGIHISSSHTSDNRKFKMTFSGGYTFQDNLQSGTDLTRISRTLAPNAPEIYDSEGNINWESGTFANPLATLESKSAAKVNDLLASASFTYNLLPELQLKSSFGFTSLQSSEKRTDPSTAYNPFFGMGSESSSLFTSFVDRKSWIIEPQISWNKTIGKAGINLLGGATAQRLINGRLQQSGVGFTTNSLIENISSATTKNITVSDETEYKYQAFFLRANLNWDGKYILNLTGRRDGSSRFGPADRFAWFGAAGAAWIFSQEKSLQKSNFISFGKLRASYGTSGNDQIGDYQYADTYSSAGRSYNGLVGLNPSRLYNPNFGWEINKKLEAALEMGFFKDRLFFTLAYYRNRSSNQLIGVQLPRTTGFTSINANLDATVQNSGWEFTLRSENITDGSLTWSTAFNISAAENRLLAFPGLEGSAYTNTYVIGRSINISKLYQLTGVDSQTGIYTFKDYNNDVIISDPDRQHITDLTPKYFGGIQNQLHYKSFELDFLFQFVKQQTAEFVFPLPGTLNNQPISRTDRWNSPGYSSAYQLYTSGASSAAVQAGSRFSQSSGVIGDGSYIRLKNISLAYNIPLNDNPLKCRVYFQGQNLLTFTSYKGGDPEFRFSGFLPPLKIYSVGIQLNF</sequence>
<evidence type="ECO:0000313" key="14">
    <source>
        <dbReference type="Proteomes" id="UP000829998"/>
    </source>
</evidence>
<gene>
    <name evidence="13" type="ORF">M0M44_11435</name>
</gene>
<dbReference type="PROSITE" id="PS52016">
    <property type="entry name" value="TONB_DEPENDENT_REC_3"/>
    <property type="match status" value="1"/>
</dbReference>
<keyword evidence="6 8" id="KW-0472">Membrane</keyword>
<dbReference type="InterPro" id="IPR037066">
    <property type="entry name" value="Plug_dom_sf"/>
</dbReference>
<keyword evidence="14" id="KW-1185">Reference proteome</keyword>
<dbReference type="NCBIfam" id="TIGR04056">
    <property type="entry name" value="OMP_RagA_SusC"/>
    <property type="match status" value="1"/>
</dbReference>
<keyword evidence="3 8" id="KW-1134">Transmembrane beta strand</keyword>
<proteinExistence type="inferred from homology"/>
<feature type="chain" id="PRO_5045582629" evidence="10">
    <location>
        <begin position="27"/>
        <end position="1000"/>
    </location>
</feature>
<evidence type="ECO:0000256" key="9">
    <source>
        <dbReference type="RuleBase" id="RU003357"/>
    </source>
</evidence>
<dbReference type="Gene3D" id="2.170.130.10">
    <property type="entry name" value="TonB-dependent receptor, plug domain"/>
    <property type="match status" value="1"/>
</dbReference>
<keyword evidence="7 8" id="KW-0998">Cell outer membrane</keyword>
<evidence type="ECO:0000256" key="2">
    <source>
        <dbReference type="ARBA" id="ARBA00022448"/>
    </source>
</evidence>
<reference evidence="13 14" key="1">
    <citation type="submission" date="2022-04" db="EMBL/GenBank/DDBJ databases">
        <authorList>
            <person name="Ra J.-S."/>
            <person name="Kim S.-B."/>
        </authorList>
    </citation>
    <scope>NUCLEOTIDE SEQUENCE [LARGE SCALE GENOMIC DNA]</scope>
    <source>
        <strain evidence="13 14">MMS21-Er5</strain>
    </source>
</reference>
<keyword evidence="2 8" id="KW-0813">Transport</keyword>
<keyword evidence="5 9" id="KW-0798">TonB box</keyword>
<comment type="similarity">
    <text evidence="8 9">Belongs to the TonB-dependent receptor family.</text>
</comment>
<evidence type="ECO:0000256" key="1">
    <source>
        <dbReference type="ARBA" id="ARBA00004571"/>
    </source>
</evidence>
<dbReference type="RefSeq" id="WP_248729872.1">
    <property type="nucleotide sequence ID" value="NZ_CP096829.1"/>
</dbReference>
<evidence type="ECO:0000256" key="8">
    <source>
        <dbReference type="PROSITE-ProRule" id="PRU01360"/>
    </source>
</evidence>
<organism evidence="13 14">
    <name type="scientific">Flavobacterium humidisoli</name>
    <dbReference type="NCBI Taxonomy" id="2937442"/>
    <lineage>
        <taxon>Bacteria</taxon>
        <taxon>Pseudomonadati</taxon>
        <taxon>Bacteroidota</taxon>
        <taxon>Flavobacteriia</taxon>
        <taxon>Flavobacteriales</taxon>
        <taxon>Flavobacteriaceae</taxon>
        <taxon>Flavobacterium</taxon>
    </lineage>
</organism>
<protein>
    <submittedName>
        <fullName evidence="13">SusC/RagA family TonB-linked outer membrane protein</fullName>
    </submittedName>
</protein>
<evidence type="ECO:0000256" key="6">
    <source>
        <dbReference type="ARBA" id="ARBA00023136"/>
    </source>
</evidence>
<dbReference type="InterPro" id="IPR023996">
    <property type="entry name" value="TonB-dep_OMP_SusC/RagA"/>
</dbReference>
<keyword evidence="4 8" id="KW-0812">Transmembrane</keyword>
<evidence type="ECO:0000259" key="11">
    <source>
        <dbReference type="Pfam" id="PF00593"/>
    </source>
</evidence>
<keyword evidence="10" id="KW-0732">Signal</keyword>
<evidence type="ECO:0000259" key="12">
    <source>
        <dbReference type="Pfam" id="PF07715"/>
    </source>
</evidence>
<dbReference type="InterPro" id="IPR008969">
    <property type="entry name" value="CarboxyPept-like_regulatory"/>
</dbReference>
<comment type="subcellular location">
    <subcellularLocation>
        <location evidence="1 8">Cell outer membrane</location>
        <topology evidence="1 8">Multi-pass membrane protein</topology>
    </subcellularLocation>
</comment>
<dbReference type="Proteomes" id="UP000829998">
    <property type="component" value="Chromosome"/>
</dbReference>
<dbReference type="InterPro" id="IPR012910">
    <property type="entry name" value="Plug_dom"/>
</dbReference>
<dbReference type="Pfam" id="PF07715">
    <property type="entry name" value="Plug"/>
    <property type="match status" value="1"/>
</dbReference>
<dbReference type="Pfam" id="PF13715">
    <property type="entry name" value="CarbopepD_reg_2"/>
    <property type="match status" value="1"/>
</dbReference>
<dbReference type="InterPro" id="IPR023997">
    <property type="entry name" value="TonB-dep_OMP_SusC/RagA_CS"/>
</dbReference>
<dbReference type="Gene3D" id="2.40.170.20">
    <property type="entry name" value="TonB-dependent receptor, beta-barrel domain"/>
    <property type="match status" value="1"/>
</dbReference>